<proteinExistence type="predicted"/>
<organism evidence="1 2">
    <name type="scientific">Aspergillus homomorphus (strain CBS 101889)</name>
    <dbReference type="NCBI Taxonomy" id="1450537"/>
    <lineage>
        <taxon>Eukaryota</taxon>
        <taxon>Fungi</taxon>
        <taxon>Dikarya</taxon>
        <taxon>Ascomycota</taxon>
        <taxon>Pezizomycotina</taxon>
        <taxon>Eurotiomycetes</taxon>
        <taxon>Eurotiomycetidae</taxon>
        <taxon>Eurotiales</taxon>
        <taxon>Aspergillaceae</taxon>
        <taxon>Aspergillus</taxon>
        <taxon>Aspergillus subgen. Circumdati</taxon>
    </lineage>
</organism>
<dbReference type="VEuPathDB" id="FungiDB:BO97DRAFT_404274"/>
<dbReference type="RefSeq" id="XP_025553458.1">
    <property type="nucleotide sequence ID" value="XM_025694933.1"/>
</dbReference>
<dbReference type="EMBL" id="KZ824275">
    <property type="protein sequence ID" value="RAL14304.1"/>
    <property type="molecule type" value="Genomic_DNA"/>
</dbReference>
<dbReference type="GeneID" id="37199222"/>
<accession>A0A395I806</accession>
<dbReference type="AlphaFoldDB" id="A0A395I806"/>
<evidence type="ECO:0000313" key="1">
    <source>
        <dbReference type="EMBL" id="RAL14304.1"/>
    </source>
</evidence>
<keyword evidence="2" id="KW-1185">Reference proteome</keyword>
<reference evidence="1 2" key="1">
    <citation type="submission" date="2018-02" db="EMBL/GenBank/DDBJ databases">
        <title>The genomes of Aspergillus section Nigri reveals drivers in fungal speciation.</title>
        <authorList>
            <consortium name="DOE Joint Genome Institute"/>
            <person name="Vesth T.C."/>
            <person name="Nybo J."/>
            <person name="Theobald S."/>
            <person name="Brandl J."/>
            <person name="Frisvad J.C."/>
            <person name="Nielsen K.F."/>
            <person name="Lyhne E.K."/>
            <person name="Kogle M.E."/>
            <person name="Kuo A."/>
            <person name="Riley R."/>
            <person name="Clum A."/>
            <person name="Nolan M."/>
            <person name="Lipzen A."/>
            <person name="Salamov A."/>
            <person name="Henrissat B."/>
            <person name="Wiebenga A."/>
            <person name="De vries R.P."/>
            <person name="Grigoriev I.V."/>
            <person name="Mortensen U.H."/>
            <person name="Andersen M.R."/>
            <person name="Baker S.E."/>
        </authorList>
    </citation>
    <scope>NUCLEOTIDE SEQUENCE [LARGE SCALE GENOMIC DNA]</scope>
    <source>
        <strain evidence="1 2">CBS 101889</strain>
    </source>
</reference>
<dbReference type="Proteomes" id="UP000248961">
    <property type="component" value="Unassembled WGS sequence"/>
</dbReference>
<gene>
    <name evidence="1" type="ORF">BO97DRAFT_404274</name>
</gene>
<evidence type="ECO:0000313" key="2">
    <source>
        <dbReference type="Proteomes" id="UP000248961"/>
    </source>
</evidence>
<protein>
    <submittedName>
        <fullName evidence="1">Uncharacterized protein</fullName>
    </submittedName>
</protein>
<sequence>MMDSRVSRHDAMGFFWFLVFLRLSTLFEFPRKLTINLDTDPNFSPPPLREFRRPRTISKLI</sequence>
<name>A0A395I806_ASPHC</name>